<accession>A0A1G6UPS8</accession>
<dbReference type="AlphaFoldDB" id="A0A1G6UPS8"/>
<feature type="region of interest" description="Disordered" evidence="1">
    <location>
        <begin position="89"/>
        <end position="169"/>
    </location>
</feature>
<proteinExistence type="predicted"/>
<dbReference type="STRING" id="675864.SAMN04489747_0925"/>
<evidence type="ECO:0000256" key="1">
    <source>
        <dbReference type="SAM" id="MobiDB-lite"/>
    </source>
</evidence>
<dbReference type="EMBL" id="LT629688">
    <property type="protein sequence ID" value="SDD42706.1"/>
    <property type="molecule type" value="Genomic_DNA"/>
</dbReference>
<name>A0A1G6UPS8_9ACTN</name>
<feature type="compositionally biased region" description="Low complexity" evidence="1">
    <location>
        <begin position="115"/>
        <end position="140"/>
    </location>
</feature>
<organism evidence="2 3">
    <name type="scientific">Auraticoccus monumenti</name>
    <dbReference type="NCBI Taxonomy" id="675864"/>
    <lineage>
        <taxon>Bacteria</taxon>
        <taxon>Bacillati</taxon>
        <taxon>Actinomycetota</taxon>
        <taxon>Actinomycetes</taxon>
        <taxon>Propionibacteriales</taxon>
        <taxon>Propionibacteriaceae</taxon>
        <taxon>Auraticoccus</taxon>
    </lineage>
</organism>
<gene>
    <name evidence="2" type="ORF">SAMN04489747_0925</name>
</gene>
<feature type="region of interest" description="Disordered" evidence="1">
    <location>
        <begin position="267"/>
        <end position="289"/>
    </location>
</feature>
<dbReference type="RefSeq" id="WP_157676973.1">
    <property type="nucleotide sequence ID" value="NZ_LT629688.1"/>
</dbReference>
<evidence type="ECO:0000313" key="3">
    <source>
        <dbReference type="Proteomes" id="UP000198546"/>
    </source>
</evidence>
<keyword evidence="3" id="KW-1185">Reference proteome</keyword>
<dbReference type="Proteomes" id="UP000198546">
    <property type="component" value="Chromosome i"/>
</dbReference>
<evidence type="ECO:0000313" key="2">
    <source>
        <dbReference type="EMBL" id="SDD42706.1"/>
    </source>
</evidence>
<feature type="compositionally biased region" description="Basic and acidic residues" evidence="1">
    <location>
        <begin position="89"/>
        <end position="105"/>
    </location>
</feature>
<sequence length="289" mass="31472">MPRDPRTYITVHDGMPDHPKIEGLSDAAFRLLVTCWCWCSKNRTDGHIKQSSWSKRGTARARKELIDEGLVEATDTGVVMHDYLEHQRSAAEVDDLSRKRAEAGRKGGAKSGQTRSAAPTKSRSKSKASASPSAQQTGTKTEADTDTEKTEPNGSGAPHPPADVEEAPSRNAGTLVAEWIEHCRRRPPNNVIGQISKHCRALLEEGIDYDDVRSGLQAWWQRGDLHPSVLPSLVNEVINGGTSRRGTGYGARQTETDDFFARAAERAAALDAQTGTDPSDPRSPLAVVR</sequence>
<protein>
    <submittedName>
        <fullName evidence="2">Uncharacterized protein</fullName>
    </submittedName>
</protein>
<reference evidence="2 3" key="1">
    <citation type="submission" date="2016-10" db="EMBL/GenBank/DDBJ databases">
        <authorList>
            <person name="de Groot N.N."/>
        </authorList>
    </citation>
    <scope>NUCLEOTIDE SEQUENCE [LARGE SCALE GENOMIC DNA]</scope>
    <source>
        <strain evidence="2 3">MON 2.2</strain>
    </source>
</reference>
<feature type="compositionally biased region" description="Basic and acidic residues" evidence="1">
    <location>
        <begin position="141"/>
        <end position="151"/>
    </location>
</feature>
<dbReference type="OrthoDB" id="3831516at2"/>